<dbReference type="InterPro" id="IPR039554">
    <property type="entry name" value="HigA2-like_HTH"/>
</dbReference>
<dbReference type="SMART" id="SM00530">
    <property type="entry name" value="HTH_XRE"/>
    <property type="match status" value="1"/>
</dbReference>
<dbReference type="Pfam" id="PF13744">
    <property type="entry name" value="HTH_37"/>
    <property type="match status" value="1"/>
</dbReference>
<name>E6Q5G7_9ZZZZ</name>
<dbReference type="InterPro" id="IPR001387">
    <property type="entry name" value="Cro/C1-type_HTH"/>
</dbReference>
<feature type="domain" description="HTH cro/C1-type" evidence="1">
    <location>
        <begin position="38"/>
        <end position="94"/>
    </location>
</feature>
<reference evidence="2" key="1">
    <citation type="submission" date="2009-10" db="EMBL/GenBank/DDBJ databases">
        <title>Diversity of trophic interactions inside an arsenic-rich microbial ecosystem.</title>
        <authorList>
            <person name="Bertin P.N."/>
            <person name="Heinrich-Salmeron A."/>
            <person name="Pelletier E."/>
            <person name="Goulhen-Chollet F."/>
            <person name="Arsene-Ploetze F."/>
            <person name="Gallien S."/>
            <person name="Calteau A."/>
            <person name="Vallenet D."/>
            <person name="Casiot C."/>
            <person name="Chane-Woon-Ming B."/>
            <person name="Giloteaux L."/>
            <person name="Barakat M."/>
            <person name="Bonnefoy V."/>
            <person name="Bruneel O."/>
            <person name="Chandler M."/>
            <person name="Cleiss J."/>
            <person name="Duran R."/>
            <person name="Elbaz-Poulichet F."/>
            <person name="Fonknechten N."/>
            <person name="Lauga B."/>
            <person name="Mornico D."/>
            <person name="Ortet P."/>
            <person name="Schaeffer C."/>
            <person name="Siguier P."/>
            <person name="Alexander Thil Smith A."/>
            <person name="Van Dorsselaer A."/>
            <person name="Weissenbach J."/>
            <person name="Medigue C."/>
            <person name="Le Paslier D."/>
        </authorList>
    </citation>
    <scope>NUCLEOTIDE SEQUENCE</scope>
</reference>
<dbReference type="Gene3D" id="1.10.260.40">
    <property type="entry name" value="lambda repressor-like DNA-binding domains"/>
    <property type="match status" value="1"/>
</dbReference>
<comment type="caution">
    <text evidence="2">The sequence shown here is derived from an EMBL/GenBank/DDBJ whole genome shotgun (WGS) entry which is preliminary data.</text>
</comment>
<dbReference type="PROSITE" id="PS50943">
    <property type="entry name" value="HTH_CROC1"/>
    <property type="match status" value="1"/>
</dbReference>
<evidence type="ECO:0000313" key="2">
    <source>
        <dbReference type="EMBL" id="CBI02433.1"/>
    </source>
</evidence>
<dbReference type="SUPFAM" id="SSF47413">
    <property type="entry name" value="lambda repressor-like DNA-binding domains"/>
    <property type="match status" value="1"/>
</dbReference>
<proteinExistence type="predicted"/>
<dbReference type="AlphaFoldDB" id="E6Q5G7"/>
<dbReference type="GO" id="GO:0003677">
    <property type="term" value="F:DNA binding"/>
    <property type="evidence" value="ECO:0007669"/>
    <property type="project" value="InterPro"/>
</dbReference>
<dbReference type="InterPro" id="IPR010982">
    <property type="entry name" value="Lambda_DNA-bd_dom_sf"/>
</dbReference>
<gene>
    <name evidence="2" type="ORF">CARN4_2390</name>
</gene>
<organism evidence="2">
    <name type="scientific">mine drainage metagenome</name>
    <dbReference type="NCBI Taxonomy" id="410659"/>
    <lineage>
        <taxon>unclassified sequences</taxon>
        <taxon>metagenomes</taxon>
        <taxon>ecological metagenomes</taxon>
    </lineage>
</organism>
<sequence length="107" mass="11699">MAKKRDERIVKSSGNVFADLGLAHSEEALAKAKLMHFISQAIERRGWSQSEAAVELGVSQSNISNIARGSGRSYSLEKLSGIVHKLNGTVTIEVKVEKCKERIALYA</sequence>
<accession>E6Q5G7</accession>
<evidence type="ECO:0000259" key="1">
    <source>
        <dbReference type="PROSITE" id="PS50943"/>
    </source>
</evidence>
<dbReference type="EMBL" id="CABO01000037">
    <property type="protein sequence ID" value="CBI02433.1"/>
    <property type="molecule type" value="Genomic_DNA"/>
</dbReference>
<dbReference type="CDD" id="cd00093">
    <property type="entry name" value="HTH_XRE"/>
    <property type="match status" value="1"/>
</dbReference>
<protein>
    <submittedName>
        <fullName evidence="2">Putative Transcriptional regulator, XRE family</fullName>
    </submittedName>
</protein>